<dbReference type="OrthoDB" id="4108300at2"/>
<evidence type="ECO:0000313" key="2">
    <source>
        <dbReference type="Proteomes" id="UP000308697"/>
    </source>
</evidence>
<reference evidence="1 2" key="1">
    <citation type="submission" date="2019-04" db="EMBL/GenBank/DDBJ databases">
        <title>Streptomyces piniterrae sp. nov., a heliquinomycin-producing actinomycete isolated from rhizosphere soil of Pinus yunnanensis.</title>
        <authorList>
            <person name="Zhuang X."/>
            <person name="Zhao J."/>
        </authorList>
    </citation>
    <scope>NUCLEOTIDE SEQUENCE [LARGE SCALE GENOMIC DNA]</scope>
    <source>
        <strain evidence="2">jys28</strain>
    </source>
</reference>
<proteinExistence type="predicted"/>
<comment type="caution">
    <text evidence="1">The sequence shown here is derived from an EMBL/GenBank/DDBJ whole genome shotgun (WGS) entry which is preliminary data.</text>
</comment>
<dbReference type="EMBL" id="SUMB01000009">
    <property type="protein sequence ID" value="TJZ49474.1"/>
    <property type="molecule type" value="Genomic_DNA"/>
</dbReference>
<dbReference type="AlphaFoldDB" id="A0A4U0NHX7"/>
<name>A0A4U0NHX7_9ACTN</name>
<keyword evidence="2" id="KW-1185">Reference proteome</keyword>
<evidence type="ECO:0000313" key="1">
    <source>
        <dbReference type="EMBL" id="TJZ49474.1"/>
    </source>
</evidence>
<sequence>MLWPLVHDEEPLHPTLPRLRYQLPLTSVNQRAVVDAVRQYVPQLWLGESQRERVHLGKPDIKGHRERTRNHTG</sequence>
<dbReference type="Proteomes" id="UP000308697">
    <property type="component" value="Unassembled WGS sequence"/>
</dbReference>
<protein>
    <submittedName>
        <fullName evidence="1">Uncharacterized protein</fullName>
    </submittedName>
</protein>
<dbReference type="RefSeq" id="WP_136742292.1">
    <property type="nucleotide sequence ID" value="NZ_SUMB01000009.1"/>
</dbReference>
<gene>
    <name evidence="1" type="ORF">FCH28_24515</name>
</gene>
<organism evidence="1 2">
    <name type="scientific">Streptomyces piniterrae</name>
    <dbReference type="NCBI Taxonomy" id="2571125"/>
    <lineage>
        <taxon>Bacteria</taxon>
        <taxon>Bacillati</taxon>
        <taxon>Actinomycetota</taxon>
        <taxon>Actinomycetes</taxon>
        <taxon>Kitasatosporales</taxon>
        <taxon>Streptomycetaceae</taxon>
        <taxon>Streptomyces</taxon>
    </lineage>
</organism>
<accession>A0A4U0NHX7</accession>